<comment type="caution">
    <text evidence="2">The sequence shown here is derived from an EMBL/GenBank/DDBJ whole genome shotgun (WGS) entry which is preliminary data.</text>
</comment>
<evidence type="ECO:0000313" key="4">
    <source>
        <dbReference type="Proteomes" id="UP000321787"/>
    </source>
</evidence>
<dbReference type="SUPFAM" id="SSF55729">
    <property type="entry name" value="Acyl-CoA N-acyltransferases (Nat)"/>
    <property type="match status" value="1"/>
</dbReference>
<gene>
    <name evidence="2" type="primary">yjgM</name>
    <name evidence="2" type="ORF">AFI02nite_06930</name>
    <name evidence="3" type="ORF">GNP88_05625</name>
</gene>
<dbReference type="Pfam" id="PF00583">
    <property type="entry name" value="Acetyltransf_1"/>
    <property type="match status" value="1"/>
</dbReference>
<dbReference type="Gene3D" id="3.40.630.30">
    <property type="match status" value="1"/>
</dbReference>
<dbReference type="AlphaFoldDB" id="A0A510UDL5"/>
<dbReference type="EMBL" id="WOBN01000009">
    <property type="protein sequence ID" value="MUK48672.1"/>
    <property type="molecule type" value="Genomic_DNA"/>
</dbReference>
<protein>
    <submittedName>
        <fullName evidence="2 3">N-acetyltransferase</fullName>
    </submittedName>
</protein>
<dbReference type="PANTHER" id="PTHR43305:SF1">
    <property type="entry name" value="FAMILY N-ACETYLTRANSFERASE, PUTATIVE (AFU_ORTHOLOGUE AFUA_2G01380)-RELATED"/>
    <property type="match status" value="1"/>
</dbReference>
<proteinExistence type="predicted"/>
<dbReference type="CDD" id="cd04301">
    <property type="entry name" value="NAT_SF"/>
    <property type="match status" value="1"/>
</dbReference>
<dbReference type="Proteomes" id="UP000448038">
    <property type="component" value="Unassembled WGS sequence"/>
</dbReference>
<sequence>MKYRIVDISSEHDNDICYIIKNVGVEFGAVGEGFGPGDDEVLEMSAHYNPKEKSKYLILLLNDRVVGGCGLSPFNNSETICELKKLFLLPEARGRGFGKTIAGKILKFAKEVGYTQCYLDTLSSMKSAIFLYEDLGFKRLSKPLDGTEHNGCDVWMLKNLTECEIK</sequence>
<evidence type="ECO:0000259" key="1">
    <source>
        <dbReference type="PROSITE" id="PS51186"/>
    </source>
</evidence>
<reference evidence="2 4" key="1">
    <citation type="submission" date="2019-07" db="EMBL/GenBank/DDBJ databases">
        <title>Whole genome shotgun sequence of Aliivibrio fischeri NBRC 101058.</title>
        <authorList>
            <person name="Hosoyama A."/>
            <person name="Uohara A."/>
            <person name="Ohji S."/>
            <person name="Ichikawa N."/>
        </authorList>
    </citation>
    <scope>NUCLEOTIDE SEQUENCE [LARGE SCALE GENOMIC DNA]</scope>
    <source>
        <strain evidence="2 4">NBRC 101058</strain>
    </source>
</reference>
<dbReference type="Proteomes" id="UP000321787">
    <property type="component" value="Unassembled WGS sequence"/>
</dbReference>
<dbReference type="PROSITE" id="PS51186">
    <property type="entry name" value="GNAT"/>
    <property type="match status" value="1"/>
</dbReference>
<dbReference type="GO" id="GO:0016747">
    <property type="term" value="F:acyltransferase activity, transferring groups other than amino-acyl groups"/>
    <property type="evidence" value="ECO:0007669"/>
    <property type="project" value="InterPro"/>
</dbReference>
<dbReference type="InterPro" id="IPR052777">
    <property type="entry name" value="Acetyltransferase_Enz"/>
</dbReference>
<evidence type="ECO:0000313" key="3">
    <source>
        <dbReference type="EMBL" id="MUK48672.1"/>
    </source>
</evidence>
<accession>A0A510UDL5</accession>
<dbReference type="RefSeq" id="WP_146861890.1">
    <property type="nucleotide sequence ID" value="NZ_BJTZ01000003.1"/>
</dbReference>
<reference evidence="3 5" key="2">
    <citation type="submission" date="2019-11" db="EMBL/GenBank/DDBJ databases">
        <title>Using colonization assays and comparative genomics to discover symbiosis behaviors and factors in Vibrio fischeri.</title>
        <authorList>
            <person name="Bongrand C."/>
            <person name="Moriano-Gutierrez S."/>
            <person name="Arevalo P."/>
            <person name="Mcfall-Ngai M."/>
            <person name="Visick K."/>
            <person name="Polz M.F."/>
            <person name="Ruby E.G."/>
        </authorList>
    </citation>
    <scope>NUCLEOTIDE SEQUENCE [LARGE SCALE GENOMIC DNA]</scope>
    <source>
        <strain evidence="3">Emors.4.1</strain>
        <strain evidence="5">emors.4.1</strain>
    </source>
</reference>
<keyword evidence="2" id="KW-0808">Transferase</keyword>
<dbReference type="PANTHER" id="PTHR43305">
    <property type="entry name" value="FAMILY N-ACETYLTRANSFERASE, PUTATIVE (AFU_ORTHOLOGUE AFUA_2G01380)-RELATED"/>
    <property type="match status" value="1"/>
</dbReference>
<dbReference type="EMBL" id="BJTZ01000003">
    <property type="protein sequence ID" value="GEK12657.1"/>
    <property type="molecule type" value="Genomic_DNA"/>
</dbReference>
<name>A0A510UDL5_ALIFS</name>
<evidence type="ECO:0000313" key="2">
    <source>
        <dbReference type="EMBL" id="GEK12657.1"/>
    </source>
</evidence>
<organism evidence="2 4">
    <name type="scientific">Aliivibrio fischeri</name>
    <name type="common">Vibrio fischeri</name>
    <dbReference type="NCBI Taxonomy" id="668"/>
    <lineage>
        <taxon>Bacteria</taxon>
        <taxon>Pseudomonadati</taxon>
        <taxon>Pseudomonadota</taxon>
        <taxon>Gammaproteobacteria</taxon>
        <taxon>Vibrionales</taxon>
        <taxon>Vibrionaceae</taxon>
        <taxon>Aliivibrio</taxon>
    </lineage>
</organism>
<dbReference type="InterPro" id="IPR000182">
    <property type="entry name" value="GNAT_dom"/>
</dbReference>
<feature type="domain" description="N-acetyltransferase" evidence="1">
    <location>
        <begin position="3"/>
        <end position="161"/>
    </location>
</feature>
<evidence type="ECO:0000313" key="5">
    <source>
        <dbReference type="Proteomes" id="UP000448038"/>
    </source>
</evidence>
<dbReference type="InterPro" id="IPR016181">
    <property type="entry name" value="Acyl_CoA_acyltransferase"/>
</dbReference>